<keyword evidence="1" id="KW-0472">Membrane</keyword>
<keyword evidence="2" id="KW-0808">Transferase</keyword>
<name>A0A061I1Z1_CRIGR</name>
<evidence type="ECO:0000256" key="1">
    <source>
        <dbReference type="SAM" id="Phobius"/>
    </source>
</evidence>
<feature type="transmembrane region" description="Helical" evidence="1">
    <location>
        <begin position="29"/>
        <end position="52"/>
    </location>
</feature>
<evidence type="ECO:0000313" key="2">
    <source>
        <dbReference type="EMBL" id="ERE75158.1"/>
    </source>
</evidence>
<dbReference type="GO" id="GO:0008168">
    <property type="term" value="F:methyltransferase activity"/>
    <property type="evidence" value="ECO:0007669"/>
    <property type="project" value="UniProtKB-KW"/>
</dbReference>
<dbReference type="EC" id="2.1.1.-" evidence="2"/>
<dbReference type="AlphaFoldDB" id="A0A061I1Z1"/>
<dbReference type="EMBL" id="KE675563">
    <property type="protein sequence ID" value="ERE75158.1"/>
    <property type="molecule type" value="Genomic_DNA"/>
</dbReference>
<reference evidence="3" key="1">
    <citation type="journal article" date="2013" name="Nat. Biotechnol.">
        <title>Chinese hamster genome sequenced from sorted chromosomes.</title>
        <authorList>
            <person name="Brinkrolf K."/>
            <person name="Rupp O."/>
            <person name="Laux H."/>
            <person name="Kollin F."/>
            <person name="Ernst W."/>
            <person name="Linke B."/>
            <person name="Kofler R."/>
            <person name="Romand S."/>
            <person name="Hesse F."/>
            <person name="Budach W.E."/>
            <person name="Galosy S."/>
            <person name="Muller D."/>
            <person name="Noll T."/>
            <person name="Wienberg J."/>
            <person name="Jostock T."/>
            <person name="Leonard M."/>
            <person name="Grillari J."/>
            <person name="Tauch A."/>
            <person name="Goesmann A."/>
            <person name="Helk B."/>
            <person name="Mott J.E."/>
            <person name="Puhler A."/>
            <person name="Borth N."/>
        </authorList>
    </citation>
    <scope>NUCLEOTIDE SEQUENCE [LARGE SCALE GENOMIC DNA]</scope>
    <source>
        <strain evidence="3">17A/GY</strain>
    </source>
</reference>
<feature type="transmembrane region" description="Helical" evidence="1">
    <location>
        <begin position="147"/>
        <end position="167"/>
    </location>
</feature>
<evidence type="ECO:0000313" key="3">
    <source>
        <dbReference type="Proteomes" id="UP000030759"/>
    </source>
</evidence>
<organism evidence="2 3">
    <name type="scientific">Cricetulus griseus</name>
    <name type="common">Chinese hamster</name>
    <name type="synonym">Cricetulus barabensis griseus</name>
    <dbReference type="NCBI Taxonomy" id="10029"/>
    <lineage>
        <taxon>Eukaryota</taxon>
        <taxon>Metazoa</taxon>
        <taxon>Chordata</taxon>
        <taxon>Craniata</taxon>
        <taxon>Vertebrata</taxon>
        <taxon>Euteleostomi</taxon>
        <taxon>Mammalia</taxon>
        <taxon>Eutheria</taxon>
        <taxon>Euarchontoglires</taxon>
        <taxon>Glires</taxon>
        <taxon>Rodentia</taxon>
        <taxon>Myomorpha</taxon>
        <taxon>Muroidea</taxon>
        <taxon>Cricetidae</taxon>
        <taxon>Cricetinae</taxon>
        <taxon>Cricetulus</taxon>
    </lineage>
</organism>
<keyword evidence="2" id="KW-0489">Methyltransferase</keyword>
<sequence length="175" mass="18854">MTRMKPGNTFATSQLFSGSAMQTRNRMSLPGASTASFLLYTLPLFYLCLFSGPSTSLPKGLTESQDADQATELTFTSESKAANPQWPLTEFVKPGQAAGSVLGGKGRGVSVALDAAESQRSSYRGRALTWLSTNIAMSMNISCSSRMLFSNLMISLCLVSISLRACFEMLESMMI</sequence>
<protein>
    <submittedName>
        <fullName evidence="2">Putative methyltransferase WBSCR22-like protein</fullName>
        <ecNumber evidence="2">2.1.1.-</ecNumber>
    </submittedName>
</protein>
<gene>
    <name evidence="2" type="ORF">H671_4g12869</name>
</gene>
<proteinExistence type="predicted"/>
<dbReference type="Proteomes" id="UP000030759">
    <property type="component" value="Unassembled WGS sequence"/>
</dbReference>
<dbReference type="GO" id="GO:0032259">
    <property type="term" value="P:methylation"/>
    <property type="evidence" value="ECO:0007669"/>
    <property type="project" value="UniProtKB-KW"/>
</dbReference>
<keyword evidence="1" id="KW-1133">Transmembrane helix</keyword>
<accession>A0A061I1Z1</accession>
<keyword evidence="1" id="KW-0812">Transmembrane</keyword>